<feature type="region of interest" description="Disordered" evidence="1">
    <location>
        <begin position="1"/>
        <end position="106"/>
    </location>
</feature>
<gene>
    <name evidence="2" type="ORF">PMIN01_07928</name>
</gene>
<name>A0A9P6KP27_9PLEO</name>
<accession>A0A9P6KP27</accession>
<evidence type="ECO:0000313" key="3">
    <source>
        <dbReference type="Proteomes" id="UP000756921"/>
    </source>
</evidence>
<organism evidence="2 3">
    <name type="scientific">Paraphaeosphaeria minitans</name>
    <dbReference type="NCBI Taxonomy" id="565426"/>
    <lineage>
        <taxon>Eukaryota</taxon>
        <taxon>Fungi</taxon>
        <taxon>Dikarya</taxon>
        <taxon>Ascomycota</taxon>
        <taxon>Pezizomycotina</taxon>
        <taxon>Dothideomycetes</taxon>
        <taxon>Pleosporomycetidae</taxon>
        <taxon>Pleosporales</taxon>
        <taxon>Massarineae</taxon>
        <taxon>Didymosphaeriaceae</taxon>
        <taxon>Paraphaeosphaeria</taxon>
    </lineage>
</organism>
<keyword evidence="3" id="KW-1185">Reference proteome</keyword>
<evidence type="ECO:0000313" key="2">
    <source>
        <dbReference type="EMBL" id="KAF9733585.1"/>
    </source>
</evidence>
<feature type="compositionally biased region" description="Basic residues" evidence="1">
    <location>
        <begin position="59"/>
        <end position="75"/>
    </location>
</feature>
<dbReference type="EMBL" id="WJXW01000008">
    <property type="protein sequence ID" value="KAF9733585.1"/>
    <property type="molecule type" value="Genomic_DNA"/>
</dbReference>
<comment type="caution">
    <text evidence="2">The sequence shown here is derived from an EMBL/GenBank/DDBJ whole genome shotgun (WGS) entry which is preliminary data.</text>
</comment>
<feature type="compositionally biased region" description="Basic residues" evidence="1">
    <location>
        <begin position="37"/>
        <end position="51"/>
    </location>
</feature>
<proteinExistence type="predicted"/>
<protein>
    <submittedName>
        <fullName evidence="2">Uncharacterized protein</fullName>
    </submittedName>
</protein>
<feature type="compositionally biased region" description="Basic and acidic residues" evidence="1">
    <location>
        <begin position="1"/>
        <end position="34"/>
    </location>
</feature>
<reference evidence="2" key="1">
    <citation type="journal article" date="2020" name="Mol. Plant Microbe Interact.">
        <title>Genome Sequence of the Biocontrol Agent Coniothyrium minitans strain Conio (IMI 134523).</title>
        <authorList>
            <person name="Patel D."/>
            <person name="Shittu T.A."/>
            <person name="Baroncelli R."/>
            <person name="Muthumeenakshi S."/>
            <person name="Osborne T.H."/>
            <person name="Janganan T.K."/>
            <person name="Sreenivasaprasad S."/>
        </authorList>
    </citation>
    <scope>NUCLEOTIDE SEQUENCE</scope>
    <source>
        <strain evidence="2">Conio</strain>
    </source>
</reference>
<sequence>MNKGDGKASRTPEKTGGDLRHHETIVHGTLKETIHSPPRKRSSQKEKKKATHSQTESHKRSKRKPKRSHPPRQKRAQQLPSHSYPHNDTRFPPPNTASPHPLHLSTKDGDHLAYHLLYENTDRKLSQQAKTFLSAAKTFRHDLPDDLDRETFVKTALQERKGIHRISDGRRGNIWRVDGAETQLAACLLGMKGVVVSAKGRRERFDLFGEGLEEAEGDVLLISRKVVYGE</sequence>
<dbReference type="OrthoDB" id="3672634at2759"/>
<feature type="compositionally biased region" description="Polar residues" evidence="1">
    <location>
        <begin position="76"/>
        <end position="86"/>
    </location>
</feature>
<dbReference type="Proteomes" id="UP000756921">
    <property type="component" value="Unassembled WGS sequence"/>
</dbReference>
<evidence type="ECO:0000256" key="1">
    <source>
        <dbReference type="SAM" id="MobiDB-lite"/>
    </source>
</evidence>
<dbReference type="AlphaFoldDB" id="A0A9P6KP27"/>